<evidence type="ECO:0000259" key="4">
    <source>
        <dbReference type="PROSITE" id="PS50853"/>
    </source>
</evidence>
<keyword evidence="2" id="KW-0378">Hydrolase</keyword>
<dbReference type="EMBL" id="JACJVN010000063">
    <property type="protein sequence ID" value="MBB6678892.1"/>
    <property type="molecule type" value="Genomic_DNA"/>
</dbReference>
<evidence type="ECO:0000313" key="6">
    <source>
        <dbReference type="Proteomes" id="UP000574133"/>
    </source>
</evidence>
<comment type="similarity">
    <text evidence="1">Belongs to the glycosyl hydrolase 43 family.</text>
</comment>
<dbReference type="CDD" id="cd00063">
    <property type="entry name" value="FN3"/>
    <property type="match status" value="3"/>
</dbReference>
<keyword evidence="3" id="KW-0326">Glycosidase</keyword>
<dbReference type="Gene3D" id="2.60.40.10">
    <property type="entry name" value="Immunoglobulins"/>
    <property type="match status" value="4"/>
</dbReference>
<sequence length="1346" mass="146669">MQDAFEDGDYTASPEWTVSSGNWRIAADPADSGNKALNQTDTGEGIITAGDPAWTDFTVTMRFFTEDGGNYPGILARVQDARNFYYFQMQAANTLVLSKRINGIDTTIRSLPYAMNKNTWYQLKMVLIGNSIKCYIVNNGTDRLVFEAIDDTFTSGKVGIRNKWQSVHVDDVTVAGVPAANPSTLRSDAQTGSAISLSWDPVEGAASYNIYRSTASGSGYAFVANSASTSFTDTGLSSDTSYYYRIAFLYGGLTESQWSAELSARTDAAPPAAPMGLTAVAVNSSTVRLTWSAADKATGYRVYRAPASSDVFGKVYEGTALSFLDTGLTPDTAYKYQITAYNATGESEASSVQATTFQYDAPRNFKAAEKTDTSVTLSWDAIAGENVIYRISRAASSAGAYTQIYTGTDTEYTDIGLTEGTGYFYRIGAVIDGVASAVSEPLGVGTMRTAITPDTIWADTSGNPIDAHGAGILYDENTQKYYWYGEYHQGAWPSAGVRVYSSTDLLNWTDEGMALTLINSMDDFANDPLISELYAGRADTLSIWADIRKGRIVERPKVIYNDQTKKYVMWAHIDGDKDPYNDNANYGKAQAGYAISDSPTGPFVYQKSYRMDECPPDQTDYQPGNPGMARDMNLFKDDDGTAYLIYSSEENRTIYISKLLDDYSDVVGWHKDGNVDENGNPVRDAAYKGVYGEDYIRVFPGGVREAPAVFKYDGKYYLLTSGATGWSPNENMYSVSDSMLGNWSPLKDPFVRISASDPNPMAAFNSQTASVIPVDPANGKFIYVGDDWNGGNFSANGGAKYVWLPIEFSQGTDISIKWYSRWTLDLLDQMKGIEANVQLPEVIAAGTELALPSQIEVSPKGSTETSPTNVLWTVNGNPVTANTFALPGTYTLQATLPQLANKTLQFKISAVADKTIYFVNSGGSRTPDYSLMTSYLQDTLLNKDVVEQLYNPADSTPWGYVQTSSNPSGSDSGDIFSTLRYLNGGNVTNSPAGTDLTYKFTVPNGTYIVYTGFNDIWNNSSRKADLYINDVKKTAITYISNKVYRYPVDVTDGMITIMVRNTAAQDPLINWIMIADDSQTPNPAMGLTAVPASADSAAVSWNKTLGAIAYKLFRSTSAEGPYAPVYEGSQPSFTDSGLEPVVSYYYKVGSYGLSGEIAMSSPVLMDRTPPEFNLLVDGRILADGDSFDDHLPLTFQASDALSGLASARVSVSGSVYSLDLANETASLTIDWAGKIGSYTATIEAEDMAGNKLQATYHFNVTTSLAALNELLDRYEDQLSHPLFVQLDNSLKQAQHQLDIDRPDHAADHMQDFLKHLNNPALGDIDPAVKDILNTDANVLILEWSNN</sequence>
<evidence type="ECO:0000256" key="1">
    <source>
        <dbReference type="ARBA" id="ARBA00009865"/>
    </source>
</evidence>
<dbReference type="CDD" id="cd18825">
    <property type="entry name" value="GH43_CtGH43-like"/>
    <property type="match status" value="1"/>
</dbReference>
<dbReference type="SUPFAM" id="SSF49265">
    <property type="entry name" value="Fibronectin type III"/>
    <property type="match status" value="2"/>
</dbReference>
<evidence type="ECO:0000313" key="5">
    <source>
        <dbReference type="EMBL" id="MBB6678892.1"/>
    </source>
</evidence>
<accession>A0A841TCZ1</accession>
<dbReference type="SMART" id="SM00060">
    <property type="entry name" value="FN3"/>
    <property type="match status" value="4"/>
</dbReference>
<dbReference type="InterPro" id="IPR008979">
    <property type="entry name" value="Galactose-bd-like_sf"/>
</dbReference>
<name>A0A841TCZ1_9BACL</name>
<dbReference type="PANTHER" id="PTHR22925">
    <property type="entry name" value="GLYCOSYL HYDROLASE 43 FAMILY MEMBER"/>
    <property type="match status" value="1"/>
</dbReference>
<organism evidence="5 6">
    <name type="scientific">Cohnella lubricantis</name>
    <dbReference type="NCBI Taxonomy" id="2163172"/>
    <lineage>
        <taxon>Bacteria</taxon>
        <taxon>Bacillati</taxon>
        <taxon>Bacillota</taxon>
        <taxon>Bacilli</taxon>
        <taxon>Bacillales</taxon>
        <taxon>Paenibacillaceae</taxon>
        <taxon>Cohnella</taxon>
    </lineage>
</organism>
<gene>
    <name evidence="5" type="ORF">H4Q31_16505</name>
</gene>
<dbReference type="GO" id="GO:0004553">
    <property type="term" value="F:hydrolase activity, hydrolyzing O-glycosyl compounds"/>
    <property type="evidence" value="ECO:0007669"/>
    <property type="project" value="InterPro"/>
</dbReference>
<reference evidence="5 6" key="1">
    <citation type="submission" date="2020-08" db="EMBL/GenBank/DDBJ databases">
        <title>Cohnella phylogeny.</title>
        <authorList>
            <person name="Dunlap C."/>
        </authorList>
    </citation>
    <scope>NUCLEOTIDE SEQUENCE [LARGE SCALE GENOMIC DNA]</scope>
    <source>
        <strain evidence="5 6">DSM 103658</strain>
    </source>
</reference>
<dbReference type="InterPro" id="IPR013783">
    <property type="entry name" value="Ig-like_fold"/>
</dbReference>
<dbReference type="InterPro" id="IPR003961">
    <property type="entry name" value="FN3_dom"/>
</dbReference>
<dbReference type="InterPro" id="IPR006710">
    <property type="entry name" value="Glyco_hydro_43"/>
</dbReference>
<dbReference type="Proteomes" id="UP000574133">
    <property type="component" value="Unassembled WGS sequence"/>
</dbReference>
<evidence type="ECO:0000256" key="2">
    <source>
        <dbReference type="ARBA" id="ARBA00022801"/>
    </source>
</evidence>
<keyword evidence="6" id="KW-1185">Reference proteome</keyword>
<dbReference type="Pfam" id="PF22888">
    <property type="entry name" value="FIMAH"/>
    <property type="match status" value="1"/>
</dbReference>
<dbReference type="PANTHER" id="PTHR22925:SF3">
    <property type="entry name" value="GLYCOSYL HYDROLASE FAMILY PROTEIN 43"/>
    <property type="match status" value="1"/>
</dbReference>
<dbReference type="PROSITE" id="PS50853">
    <property type="entry name" value="FN3"/>
    <property type="match status" value="3"/>
</dbReference>
<dbReference type="InterPro" id="IPR054470">
    <property type="entry name" value="FIMAH_dom"/>
</dbReference>
<dbReference type="Gene3D" id="2.60.120.560">
    <property type="entry name" value="Exo-inulinase, domain 1"/>
    <property type="match status" value="1"/>
</dbReference>
<dbReference type="InterPro" id="IPR036116">
    <property type="entry name" value="FN3_sf"/>
</dbReference>
<dbReference type="GO" id="GO:0005975">
    <property type="term" value="P:carbohydrate metabolic process"/>
    <property type="evidence" value="ECO:0007669"/>
    <property type="project" value="InterPro"/>
</dbReference>
<dbReference type="Gene3D" id="2.115.10.20">
    <property type="entry name" value="Glycosyl hydrolase domain, family 43"/>
    <property type="match status" value="1"/>
</dbReference>
<feature type="domain" description="Fibronectin type-III" evidence="4">
    <location>
        <begin position="273"/>
        <end position="364"/>
    </location>
</feature>
<evidence type="ECO:0000256" key="3">
    <source>
        <dbReference type="ARBA" id="ARBA00023295"/>
    </source>
</evidence>
<protein>
    <submittedName>
        <fullName evidence="5">Fibronectin type III domain-containing protein</fullName>
    </submittedName>
</protein>
<dbReference type="Pfam" id="PF00041">
    <property type="entry name" value="fn3"/>
    <property type="match status" value="2"/>
</dbReference>
<feature type="domain" description="Fibronectin type-III" evidence="4">
    <location>
        <begin position="1083"/>
        <end position="1171"/>
    </location>
</feature>
<feature type="domain" description="Fibronectin type-III" evidence="4">
    <location>
        <begin position="181"/>
        <end position="269"/>
    </location>
</feature>
<dbReference type="Pfam" id="PF04616">
    <property type="entry name" value="Glyco_hydro_43"/>
    <property type="match status" value="1"/>
</dbReference>
<dbReference type="SUPFAM" id="SSF49785">
    <property type="entry name" value="Galactose-binding domain-like"/>
    <property type="match status" value="1"/>
</dbReference>
<comment type="caution">
    <text evidence="5">The sequence shown here is derived from an EMBL/GenBank/DDBJ whole genome shotgun (WGS) entry which is preliminary data.</text>
</comment>
<proteinExistence type="inferred from homology"/>
<dbReference type="Gene3D" id="2.60.120.430">
    <property type="entry name" value="Galactose-binding lectin"/>
    <property type="match status" value="1"/>
</dbReference>
<dbReference type="InterPro" id="IPR023296">
    <property type="entry name" value="Glyco_hydro_beta-prop_sf"/>
</dbReference>
<dbReference type="SUPFAM" id="SSF75005">
    <property type="entry name" value="Arabinanase/levansucrase/invertase"/>
    <property type="match status" value="1"/>
</dbReference>